<keyword evidence="3" id="KW-1185">Reference proteome</keyword>
<feature type="region of interest" description="Disordered" evidence="1">
    <location>
        <begin position="1"/>
        <end position="71"/>
    </location>
</feature>
<proteinExistence type="predicted"/>
<dbReference type="Gramene" id="OMERI07G08220.3">
    <property type="protein sequence ID" value="OMERI07G08220.3"/>
    <property type="gene ID" value="OMERI07G08220"/>
</dbReference>
<dbReference type="EnsemblPlants" id="OMERI07G08220.3">
    <property type="protein sequence ID" value="OMERI07G08220.3"/>
    <property type="gene ID" value="OMERI07G08220"/>
</dbReference>
<dbReference type="AlphaFoldDB" id="A0A0E0EA00"/>
<evidence type="ECO:0000313" key="2">
    <source>
        <dbReference type="EnsemblPlants" id="OMERI07G08220.1"/>
    </source>
</evidence>
<reference evidence="2" key="2">
    <citation type="submission" date="2018-05" db="EMBL/GenBank/DDBJ databases">
        <title>OmerRS3 (Oryza meridionalis Reference Sequence Version 3).</title>
        <authorList>
            <person name="Zhang J."/>
            <person name="Kudrna D."/>
            <person name="Lee S."/>
            <person name="Talag J."/>
            <person name="Welchert J."/>
            <person name="Wing R.A."/>
        </authorList>
    </citation>
    <scope>NUCLEOTIDE SEQUENCE [LARGE SCALE GENOMIC DNA]</scope>
    <source>
        <strain evidence="2">OR44</strain>
    </source>
</reference>
<evidence type="ECO:0000313" key="3">
    <source>
        <dbReference type="Proteomes" id="UP000008021"/>
    </source>
</evidence>
<accession>A0A0E0EA00</accession>
<dbReference type="HOGENOM" id="CLU_2115172_0_0_1"/>
<evidence type="ECO:0000256" key="1">
    <source>
        <dbReference type="SAM" id="MobiDB-lite"/>
    </source>
</evidence>
<feature type="compositionally biased region" description="Low complexity" evidence="1">
    <location>
        <begin position="13"/>
        <end position="25"/>
    </location>
</feature>
<dbReference type="EnsemblPlants" id="OMERI07G08220.1">
    <property type="protein sequence ID" value="OMERI07G08220.1"/>
    <property type="gene ID" value="OMERI07G08220"/>
</dbReference>
<sequence length="115" mass="12254">RSEKPSAAPPPAAAAAAAASRSRAASQREGLITAAPRVGRRRRLPDPASRTRGQQLADPGSRTRGQRRGGAFEDDVAEALRLCRTGRRRRCLHLPLGAHGEVNTVASNSYFGKLC</sequence>
<organism evidence="2">
    <name type="scientific">Oryza meridionalis</name>
    <dbReference type="NCBI Taxonomy" id="40149"/>
    <lineage>
        <taxon>Eukaryota</taxon>
        <taxon>Viridiplantae</taxon>
        <taxon>Streptophyta</taxon>
        <taxon>Embryophyta</taxon>
        <taxon>Tracheophyta</taxon>
        <taxon>Spermatophyta</taxon>
        <taxon>Magnoliopsida</taxon>
        <taxon>Liliopsida</taxon>
        <taxon>Poales</taxon>
        <taxon>Poaceae</taxon>
        <taxon>BOP clade</taxon>
        <taxon>Oryzoideae</taxon>
        <taxon>Oryzeae</taxon>
        <taxon>Oryzinae</taxon>
        <taxon>Oryza</taxon>
    </lineage>
</organism>
<reference evidence="2" key="1">
    <citation type="submission" date="2015-04" db="UniProtKB">
        <authorList>
            <consortium name="EnsemblPlants"/>
        </authorList>
    </citation>
    <scope>IDENTIFICATION</scope>
</reference>
<name>A0A0E0EA00_9ORYZ</name>
<protein>
    <submittedName>
        <fullName evidence="2">Uncharacterized protein</fullName>
    </submittedName>
</protein>
<dbReference type="Gramene" id="OMERI07G08220.1">
    <property type="protein sequence ID" value="OMERI07G08220.1"/>
    <property type="gene ID" value="OMERI07G08220"/>
</dbReference>
<dbReference type="Proteomes" id="UP000008021">
    <property type="component" value="Chromosome 7"/>
</dbReference>